<organism evidence="8 9">
    <name type="scientific">Propionispora hippei DSM 15287</name>
    <dbReference type="NCBI Taxonomy" id="1123003"/>
    <lineage>
        <taxon>Bacteria</taxon>
        <taxon>Bacillati</taxon>
        <taxon>Bacillota</taxon>
        <taxon>Negativicutes</taxon>
        <taxon>Selenomonadales</taxon>
        <taxon>Sporomusaceae</taxon>
        <taxon>Propionispora</taxon>
    </lineage>
</organism>
<keyword evidence="9" id="KW-1185">Reference proteome</keyword>
<dbReference type="AlphaFoldDB" id="A0A1M6KNL0"/>
<evidence type="ECO:0000313" key="8">
    <source>
        <dbReference type="EMBL" id="SHJ60464.1"/>
    </source>
</evidence>
<keyword evidence="2" id="KW-1003">Cell membrane</keyword>
<dbReference type="InterPro" id="IPR010432">
    <property type="entry name" value="RDD"/>
</dbReference>
<keyword evidence="4 6" id="KW-1133">Transmembrane helix</keyword>
<dbReference type="PANTHER" id="PTHR36115">
    <property type="entry name" value="PROLINE-RICH ANTIGEN HOMOLOG-RELATED"/>
    <property type="match status" value="1"/>
</dbReference>
<dbReference type="Pfam" id="PF06271">
    <property type="entry name" value="RDD"/>
    <property type="match status" value="1"/>
</dbReference>
<dbReference type="Proteomes" id="UP000322917">
    <property type="component" value="Unassembled WGS sequence"/>
</dbReference>
<evidence type="ECO:0000256" key="5">
    <source>
        <dbReference type="ARBA" id="ARBA00023136"/>
    </source>
</evidence>
<protein>
    <submittedName>
        <fullName evidence="8">Uncharacterized membrane protein YckC, RDD family</fullName>
    </submittedName>
</protein>
<keyword evidence="5 6" id="KW-0472">Membrane</keyword>
<reference evidence="8 9" key="1">
    <citation type="submission" date="2016-11" db="EMBL/GenBank/DDBJ databases">
        <authorList>
            <person name="Varghese N."/>
            <person name="Submissions S."/>
        </authorList>
    </citation>
    <scope>NUCLEOTIDE SEQUENCE [LARGE SCALE GENOMIC DNA]</scope>
    <source>
        <strain evidence="8 9">DSM 15287</strain>
    </source>
</reference>
<accession>A0A1M6KNL0</accession>
<dbReference type="GO" id="GO:0005886">
    <property type="term" value="C:plasma membrane"/>
    <property type="evidence" value="ECO:0007669"/>
    <property type="project" value="UniProtKB-SubCell"/>
</dbReference>
<feature type="domain" description="RDD" evidence="7">
    <location>
        <begin position="14"/>
        <end position="163"/>
    </location>
</feature>
<evidence type="ECO:0000259" key="7">
    <source>
        <dbReference type="Pfam" id="PF06271"/>
    </source>
</evidence>
<feature type="transmembrane region" description="Helical" evidence="6">
    <location>
        <begin position="131"/>
        <end position="150"/>
    </location>
</feature>
<dbReference type="InterPro" id="IPR051791">
    <property type="entry name" value="Pra-immunoreactive"/>
</dbReference>
<evidence type="ECO:0000256" key="3">
    <source>
        <dbReference type="ARBA" id="ARBA00022692"/>
    </source>
</evidence>
<feature type="transmembrane region" description="Helical" evidence="6">
    <location>
        <begin position="76"/>
        <end position="97"/>
    </location>
</feature>
<evidence type="ECO:0000256" key="4">
    <source>
        <dbReference type="ARBA" id="ARBA00022989"/>
    </source>
</evidence>
<evidence type="ECO:0000256" key="1">
    <source>
        <dbReference type="ARBA" id="ARBA00004651"/>
    </source>
</evidence>
<name>A0A1M6KNL0_9FIRM</name>
<dbReference type="EMBL" id="FQZD01000028">
    <property type="protein sequence ID" value="SHJ60464.1"/>
    <property type="molecule type" value="Genomic_DNA"/>
</dbReference>
<sequence length="179" mass="20502">MINNKQILNNHLPAALFSRLIAGLIDIIFFAILYAILVLASLFVIGFVGGGIFRLVKPTIAYQNYLDVTSYVTDMIINSSIFYLVLFLISILIFSIFEYSQGKSPGKRLFNINIIKIDEKNLKLEHITLRNLFKCLSILFIGMGYISCFLNSRRQALHDKVMNTMIIRYISNEHGRETK</sequence>
<comment type="subcellular location">
    <subcellularLocation>
        <location evidence="1">Cell membrane</location>
        <topology evidence="1">Multi-pass membrane protein</topology>
    </subcellularLocation>
</comment>
<gene>
    <name evidence="8" type="ORF">SAMN02745170_02911</name>
</gene>
<dbReference type="RefSeq" id="WP_188128348.1">
    <property type="nucleotide sequence ID" value="NZ_FQZD01000028.1"/>
</dbReference>
<evidence type="ECO:0000256" key="2">
    <source>
        <dbReference type="ARBA" id="ARBA00022475"/>
    </source>
</evidence>
<evidence type="ECO:0000313" key="9">
    <source>
        <dbReference type="Proteomes" id="UP000322917"/>
    </source>
</evidence>
<evidence type="ECO:0000256" key="6">
    <source>
        <dbReference type="SAM" id="Phobius"/>
    </source>
</evidence>
<dbReference type="PANTHER" id="PTHR36115:SF6">
    <property type="entry name" value="PROLINE-RICH ANTIGEN HOMOLOG"/>
    <property type="match status" value="1"/>
</dbReference>
<feature type="transmembrane region" description="Helical" evidence="6">
    <location>
        <begin position="27"/>
        <end position="56"/>
    </location>
</feature>
<keyword evidence="3 6" id="KW-0812">Transmembrane</keyword>
<proteinExistence type="predicted"/>